<dbReference type="PANTHER" id="PTHR43132">
    <property type="entry name" value="ARSENICAL RESISTANCE OPERON REPRESSOR ARSR-RELATED"/>
    <property type="match status" value="1"/>
</dbReference>
<evidence type="ECO:0000313" key="6">
    <source>
        <dbReference type="Proteomes" id="UP000559860"/>
    </source>
</evidence>
<keyword evidence="3" id="KW-0804">Transcription</keyword>
<dbReference type="InterPro" id="IPR001845">
    <property type="entry name" value="HTH_ArsR_DNA-bd_dom"/>
</dbReference>
<dbReference type="SUPFAM" id="SSF46785">
    <property type="entry name" value="Winged helix' DNA-binding domain"/>
    <property type="match status" value="1"/>
</dbReference>
<accession>A0A7W4ISN6</accession>
<dbReference type="PROSITE" id="PS50987">
    <property type="entry name" value="HTH_ARSR_2"/>
    <property type="match status" value="1"/>
</dbReference>
<dbReference type="PRINTS" id="PR00778">
    <property type="entry name" value="HTHARSR"/>
</dbReference>
<dbReference type="InterPro" id="IPR036388">
    <property type="entry name" value="WH-like_DNA-bd_sf"/>
</dbReference>
<keyword evidence="2" id="KW-0238">DNA-binding</keyword>
<dbReference type="CDD" id="cd00090">
    <property type="entry name" value="HTH_ARSR"/>
    <property type="match status" value="1"/>
</dbReference>
<name>A0A7W4ISN6_9PROT</name>
<dbReference type="SMART" id="SM00418">
    <property type="entry name" value="HTH_ARSR"/>
    <property type="match status" value="1"/>
</dbReference>
<evidence type="ECO:0000256" key="2">
    <source>
        <dbReference type="ARBA" id="ARBA00023125"/>
    </source>
</evidence>
<keyword evidence="6" id="KW-1185">Reference proteome</keyword>
<sequence>MSVLTADGAKELAERLKLFAQPQRLLILVQLLDGPRAVSALESSTGIGQPVLSQQLGILRRAGILRTERESRTIFYSFADTEEEKWVRLLLGMRYAQSSIDIQLRPDIGRTPRIAHEEAGAVFARVGMTTDGE</sequence>
<dbReference type="GO" id="GO:0003700">
    <property type="term" value="F:DNA-binding transcription factor activity"/>
    <property type="evidence" value="ECO:0007669"/>
    <property type="project" value="InterPro"/>
</dbReference>
<dbReference type="PANTHER" id="PTHR43132:SF2">
    <property type="entry name" value="ARSENICAL RESISTANCE OPERON REPRESSOR ARSR-RELATED"/>
    <property type="match status" value="1"/>
</dbReference>
<organism evidence="5 6">
    <name type="scientific">Gluconacetobacter aggeris</name>
    <dbReference type="NCBI Taxonomy" id="1286186"/>
    <lineage>
        <taxon>Bacteria</taxon>
        <taxon>Pseudomonadati</taxon>
        <taxon>Pseudomonadota</taxon>
        <taxon>Alphaproteobacteria</taxon>
        <taxon>Acetobacterales</taxon>
        <taxon>Acetobacteraceae</taxon>
        <taxon>Gluconacetobacter</taxon>
    </lineage>
</organism>
<dbReference type="AlphaFoldDB" id="A0A7W4ISN6"/>
<protein>
    <submittedName>
        <fullName evidence="5">Winged helix-turn-helix transcriptional regulator</fullName>
    </submittedName>
</protein>
<dbReference type="Proteomes" id="UP000559860">
    <property type="component" value="Unassembled WGS sequence"/>
</dbReference>
<evidence type="ECO:0000313" key="5">
    <source>
        <dbReference type="EMBL" id="MBB2168316.1"/>
    </source>
</evidence>
<dbReference type="EMBL" id="JABEQD010000004">
    <property type="protein sequence ID" value="MBB2168316.1"/>
    <property type="molecule type" value="Genomic_DNA"/>
</dbReference>
<gene>
    <name evidence="5" type="ORF">HLH36_08115</name>
</gene>
<dbReference type="RefSeq" id="WP_182985889.1">
    <property type="nucleotide sequence ID" value="NZ_JABEQD010000004.1"/>
</dbReference>
<dbReference type="InterPro" id="IPR036390">
    <property type="entry name" value="WH_DNA-bd_sf"/>
</dbReference>
<evidence type="ECO:0000259" key="4">
    <source>
        <dbReference type="PROSITE" id="PS50987"/>
    </source>
</evidence>
<dbReference type="InterPro" id="IPR051011">
    <property type="entry name" value="Metal_resp_trans_reg"/>
</dbReference>
<evidence type="ECO:0000256" key="3">
    <source>
        <dbReference type="ARBA" id="ARBA00023163"/>
    </source>
</evidence>
<dbReference type="GO" id="GO:0003677">
    <property type="term" value="F:DNA binding"/>
    <property type="evidence" value="ECO:0007669"/>
    <property type="project" value="UniProtKB-KW"/>
</dbReference>
<keyword evidence="1" id="KW-0805">Transcription regulation</keyword>
<reference evidence="5 6" key="1">
    <citation type="submission" date="2020-04" db="EMBL/GenBank/DDBJ databases">
        <title>Description of novel Gluconacetobacter.</title>
        <authorList>
            <person name="Sombolestani A."/>
        </authorList>
    </citation>
    <scope>NUCLEOTIDE SEQUENCE [LARGE SCALE GENOMIC DNA]</scope>
    <source>
        <strain evidence="5 6">LMG 27801</strain>
    </source>
</reference>
<dbReference type="InterPro" id="IPR011991">
    <property type="entry name" value="ArsR-like_HTH"/>
</dbReference>
<evidence type="ECO:0000256" key="1">
    <source>
        <dbReference type="ARBA" id="ARBA00023015"/>
    </source>
</evidence>
<comment type="caution">
    <text evidence="5">The sequence shown here is derived from an EMBL/GenBank/DDBJ whole genome shotgun (WGS) entry which is preliminary data.</text>
</comment>
<feature type="domain" description="HTH arsR-type" evidence="4">
    <location>
        <begin position="4"/>
        <end position="98"/>
    </location>
</feature>
<dbReference type="Pfam" id="PF01022">
    <property type="entry name" value="HTH_5"/>
    <property type="match status" value="1"/>
</dbReference>
<proteinExistence type="predicted"/>
<dbReference type="NCBIfam" id="NF033788">
    <property type="entry name" value="HTH_metalloreg"/>
    <property type="match status" value="1"/>
</dbReference>
<dbReference type="Gene3D" id="1.10.10.10">
    <property type="entry name" value="Winged helix-like DNA-binding domain superfamily/Winged helix DNA-binding domain"/>
    <property type="match status" value="1"/>
</dbReference>